<keyword evidence="3" id="KW-1185">Reference proteome</keyword>
<evidence type="ECO:0000313" key="3">
    <source>
        <dbReference type="Proteomes" id="UP001234989"/>
    </source>
</evidence>
<keyword evidence="1" id="KW-0812">Transmembrane</keyword>
<sequence length="128" mass="15159">MCSSQREEFFTLIKQSTLPKLVSGHNPVLLICGDMNFKKSYFKFENWRMGIEGLKEKVSFWWSSFVVTGTAGFVLAEKMKLLTRKLKECSKNNRSNWKQQKEENLDQLSKWEILQEKRLLTDDELMQK</sequence>
<protein>
    <submittedName>
        <fullName evidence="2">Uncharacterized protein</fullName>
    </submittedName>
</protein>
<evidence type="ECO:0000256" key="1">
    <source>
        <dbReference type="SAM" id="Phobius"/>
    </source>
</evidence>
<reference evidence="2" key="1">
    <citation type="submission" date="2023-08" db="EMBL/GenBank/DDBJ databases">
        <title>A de novo genome assembly of Solanum verrucosum Schlechtendal, a Mexican diploid species geographically isolated from the other diploid A-genome species in potato relatives.</title>
        <authorList>
            <person name="Hosaka K."/>
        </authorList>
    </citation>
    <scope>NUCLEOTIDE SEQUENCE</scope>
    <source>
        <tissue evidence="2">Young leaves</tissue>
    </source>
</reference>
<gene>
    <name evidence="2" type="ORF">MTR67_031252</name>
</gene>
<name>A0AAF0U237_SOLVR</name>
<dbReference type="Proteomes" id="UP001234989">
    <property type="component" value="Chromosome 7"/>
</dbReference>
<keyword evidence="1" id="KW-1133">Transmembrane helix</keyword>
<dbReference type="EMBL" id="CP133618">
    <property type="protein sequence ID" value="WMV37867.1"/>
    <property type="molecule type" value="Genomic_DNA"/>
</dbReference>
<feature type="transmembrane region" description="Helical" evidence="1">
    <location>
        <begin position="58"/>
        <end position="76"/>
    </location>
</feature>
<proteinExistence type="predicted"/>
<accession>A0AAF0U237</accession>
<organism evidence="2 3">
    <name type="scientific">Solanum verrucosum</name>
    <dbReference type="NCBI Taxonomy" id="315347"/>
    <lineage>
        <taxon>Eukaryota</taxon>
        <taxon>Viridiplantae</taxon>
        <taxon>Streptophyta</taxon>
        <taxon>Embryophyta</taxon>
        <taxon>Tracheophyta</taxon>
        <taxon>Spermatophyta</taxon>
        <taxon>Magnoliopsida</taxon>
        <taxon>eudicotyledons</taxon>
        <taxon>Gunneridae</taxon>
        <taxon>Pentapetalae</taxon>
        <taxon>asterids</taxon>
        <taxon>lamiids</taxon>
        <taxon>Solanales</taxon>
        <taxon>Solanaceae</taxon>
        <taxon>Solanoideae</taxon>
        <taxon>Solaneae</taxon>
        <taxon>Solanum</taxon>
    </lineage>
</organism>
<keyword evidence="1" id="KW-0472">Membrane</keyword>
<dbReference type="AlphaFoldDB" id="A0AAF0U237"/>
<evidence type="ECO:0000313" key="2">
    <source>
        <dbReference type="EMBL" id="WMV37867.1"/>
    </source>
</evidence>